<dbReference type="NCBIfam" id="NF004226">
    <property type="entry name" value="PRK05673.1"/>
    <property type="match status" value="1"/>
</dbReference>
<dbReference type="RefSeq" id="WP_181339984.1">
    <property type="nucleotide sequence ID" value="NZ_JAAKDE010000015.1"/>
</dbReference>
<dbReference type="PANTHER" id="PTHR32294:SF0">
    <property type="entry name" value="DNA POLYMERASE III SUBUNIT ALPHA"/>
    <property type="match status" value="1"/>
</dbReference>
<organism evidence="12 13">
    <name type="scientific">Capillibacterium thermochitinicola</name>
    <dbReference type="NCBI Taxonomy" id="2699427"/>
    <lineage>
        <taxon>Bacteria</taxon>
        <taxon>Bacillati</taxon>
        <taxon>Bacillota</taxon>
        <taxon>Capillibacterium</taxon>
    </lineage>
</organism>
<dbReference type="Proteomes" id="UP000657177">
    <property type="component" value="Unassembled WGS sequence"/>
</dbReference>
<dbReference type="Pfam" id="PF07733">
    <property type="entry name" value="DNA_pol3_alpha"/>
    <property type="match status" value="1"/>
</dbReference>
<dbReference type="NCBIfam" id="TIGR00594">
    <property type="entry name" value="polc"/>
    <property type="match status" value="1"/>
</dbReference>
<dbReference type="AlphaFoldDB" id="A0A8J6I0K3"/>
<dbReference type="Pfam" id="PF02811">
    <property type="entry name" value="PHP"/>
    <property type="match status" value="1"/>
</dbReference>
<evidence type="ECO:0000313" key="12">
    <source>
        <dbReference type="EMBL" id="MBA2133525.1"/>
    </source>
</evidence>
<dbReference type="GO" id="GO:0006260">
    <property type="term" value="P:DNA replication"/>
    <property type="evidence" value="ECO:0007669"/>
    <property type="project" value="UniProtKB-KW"/>
</dbReference>
<dbReference type="InterPro" id="IPR004805">
    <property type="entry name" value="DnaE2/DnaE/PolC"/>
</dbReference>
<name>A0A8J6I0K3_9FIRM</name>
<comment type="function">
    <text evidence="9">DNA polymerase III is a complex, multichain enzyme responsible for most of the replicative synthesis in bacteria. This DNA polymerase also exhibits 3' to 5' exonuclease activity. The alpha chain is the DNA polymerase.</text>
</comment>
<protein>
    <recommendedName>
        <fullName evidence="4">DNA polymerase III subunit alpha</fullName>
        <ecNumber evidence="3">2.7.7.7</ecNumber>
    </recommendedName>
</protein>
<dbReference type="NCBIfam" id="NF005298">
    <property type="entry name" value="PRK06826.1"/>
    <property type="match status" value="1"/>
</dbReference>
<dbReference type="Gene3D" id="1.10.150.870">
    <property type="match status" value="1"/>
</dbReference>
<comment type="catalytic activity">
    <reaction evidence="10">
        <text>DNA(n) + a 2'-deoxyribonucleoside 5'-triphosphate = DNA(n+1) + diphosphate</text>
        <dbReference type="Rhea" id="RHEA:22508"/>
        <dbReference type="Rhea" id="RHEA-COMP:17339"/>
        <dbReference type="Rhea" id="RHEA-COMP:17340"/>
        <dbReference type="ChEBI" id="CHEBI:33019"/>
        <dbReference type="ChEBI" id="CHEBI:61560"/>
        <dbReference type="ChEBI" id="CHEBI:173112"/>
        <dbReference type="EC" id="2.7.7.7"/>
    </reaction>
</comment>
<dbReference type="InterPro" id="IPR011708">
    <property type="entry name" value="DNA_pol3_alpha_NTPase_dom"/>
</dbReference>
<dbReference type="GO" id="GO:0003887">
    <property type="term" value="F:DNA-directed DNA polymerase activity"/>
    <property type="evidence" value="ECO:0007669"/>
    <property type="project" value="UniProtKB-KW"/>
</dbReference>
<proteinExistence type="inferred from homology"/>
<dbReference type="InterPro" id="IPR004013">
    <property type="entry name" value="PHP_dom"/>
</dbReference>
<dbReference type="InterPro" id="IPR040982">
    <property type="entry name" value="DNA_pol3_finger"/>
</dbReference>
<dbReference type="EC" id="2.7.7.7" evidence="3"/>
<dbReference type="Pfam" id="PF01336">
    <property type="entry name" value="tRNA_anti-codon"/>
    <property type="match status" value="1"/>
</dbReference>
<comment type="subcellular location">
    <subcellularLocation>
        <location evidence="1">Cytoplasm</location>
    </subcellularLocation>
</comment>
<keyword evidence="5 12" id="KW-0808">Transferase</keyword>
<evidence type="ECO:0000256" key="5">
    <source>
        <dbReference type="ARBA" id="ARBA00022679"/>
    </source>
</evidence>
<keyword evidence="6 12" id="KW-0548">Nucleotidyltransferase</keyword>
<dbReference type="Gene3D" id="3.20.20.140">
    <property type="entry name" value="Metal-dependent hydrolases"/>
    <property type="match status" value="1"/>
</dbReference>
<dbReference type="SMART" id="SM00481">
    <property type="entry name" value="POLIIIAc"/>
    <property type="match status" value="1"/>
</dbReference>
<evidence type="ECO:0000256" key="2">
    <source>
        <dbReference type="ARBA" id="ARBA00009496"/>
    </source>
</evidence>
<dbReference type="InterPro" id="IPR003141">
    <property type="entry name" value="Pol/His_phosphatase_N"/>
</dbReference>
<evidence type="ECO:0000259" key="11">
    <source>
        <dbReference type="SMART" id="SM00481"/>
    </source>
</evidence>
<keyword evidence="13" id="KW-1185">Reference proteome</keyword>
<evidence type="ECO:0000256" key="7">
    <source>
        <dbReference type="ARBA" id="ARBA00022705"/>
    </source>
</evidence>
<accession>A0A8J6I0K3</accession>
<dbReference type="Gene3D" id="1.10.10.1600">
    <property type="entry name" value="Bacterial DNA polymerase III alpha subunit, thumb domain"/>
    <property type="match status" value="1"/>
</dbReference>
<dbReference type="InterPro" id="IPR041931">
    <property type="entry name" value="DNA_pol3_alpha_thumb_dom"/>
</dbReference>
<dbReference type="Pfam" id="PF17657">
    <property type="entry name" value="DNA_pol3_finger"/>
    <property type="match status" value="1"/>
</dbReference>
<dbReference type="InterPro" id="IPR029460">
    <property type="entry name" value="DNAPol_HHH"/>
</dbReference>
<dbReference type="CDD" id="cd04485">
    <property type="entry name" value="DnaE_OBF"/>
    <property type="match status" value="1"/>
</dbReference>
<comment type="caution">
    <text evidence="12">The sequence shown here is derived from an EMBL/GenBank/DDBJ whole genome shotgun (WGS) entry which is preliminary data.</text>
</comment>
<feature type="domain" description="Polymerase/histidinol phosphatase N-terminal" evidence="11">
    <location>
        <begin position="18"/>
        <end position="85"/>
    </location>
</feature>
<sequence length="1075" mass="119579">MKMVGFVLAEALTMTDFVHLHVHSQYSLLDGAASLERLVEEAAATGQRAVALTDHGVMYGVFKFYQAAKAAGVKPVIGCEVYVAKRSRHDREAKVDDDPYHLVLLAENEKGYKNLTKLVSLAHLDGFYYRPRVDRELLAEYADGLIALSACFSGEIPTHLLAGDYAAAEKAAAWYREVFGPRNFFLELQNQGLEGQRKLNRDLANLAQTLGLELVATNDLHYIKREDAMVHDVLLCIQTGKTLTDPNRLKFPTNEFYFKTGEEMARAFPEFPQALKNTVVIAERCNFHFEVGKYHLPDYRIPSGFADKDAYLAHLCRENLPRRYPRVTPEVEERLAYELEVIKKTGFAGYFLIVGDFVRYAKEQGIPVGPGRGSGAGSLVGYLLGITELDPLEHQLLFERFLNPERVSMPDFDIDFCFERRGEVIEYVKEKYGRDHVAQIITFGTMAAKGAVRDVGRVLGFPYGEVDKIAKLISHTAGSTLEEIVKNTPPLATLAREDERVGRLLAIAKAVEGFPRHASIHAAGVVITPKPLTDYVPLARASEGEATTQFPMEDLEAIGLLKMDFLGLRTLTVLSDTIALVKESTGKEYTLATVPQGDEATYRLLCSGLTQGIFQLESGGMRRLLVQLAPERLDDLISLVALYRPGPLGSGMVEDFIKARHGEKEVTYLHPLLTEILAPTYGIILYQEQVMQICHRLGGFTLGEADLVRRAMGKKQPELLAAMREKFVQGADARGIPRVTAEEIFHLMEFFAGYGFNKSHSAAYALIAYWTAFFKANYPQAFMAALLTSVMGNTDKVRDYIEECRRLGIPIYPPDVNHSKERFTVEGDGIRVGLLAVKNLGSAAIQAILQEQAKAPFTSLHDFCRRVDLRTVNKRAVESLVRVGAFASTGHTRRAMLAQLEEAFEMAHRYAAQQASGQLSLFEPGADLAATSAPPHRVLEEEYPPAALLNMEKEYLGVYLSGHPLDPWREKLAQNRIPSLAEVLEAGVETDVIVGGVVSGWRRLSTKAGKTMATFTLEDLSGAIEVLVFPQLYEKNAQEAANDRVVLVKGRIEGDEEERKFLAQQIRWLPERPEG</sequence>
<dbReference type="GO" id="GO:0008408">
    <property type="term" value="F:3'-5' exonuclease activity"/>
    <property type="evidence" value="ECO:0007669"/>
    <property type="project" value="InterPro"/>
</dbReference>
<comment type="similarity">
    <text evidence="2">Belongs to the DNA polymerase type-C family. DnaE subfamily.</text>
</comment>
<evidence type="ECO:0000256" key="10">
    <source>
        <dbReference type="ARBA" id="ARBA00049244"/>
    </source>
</evidence>
<dbReference type="SUPFAM" id="SSF89550">
    <property type="entry name" value="PHP domain-like"/>
    <property type="match status" value="1"/>
</dbReference>
<evidence type="ECO:0000256" key="1">
    <source>
        <dbReference type="ARBA" id="ARBA00004496"/>
    </source>
</evidence>
<dbReference type="PANTHER" id="PTHR32294">
    <property type="entry name" value="DNA POLYMERASE III SUBUNIT ALPHA"/>
    <property type="match status" value="1"/>
</dbReference>
<dbReference type="InterPro" id="IPR016195">
    <property type="entry name" value="Pol/histidinol_Pase-like"/>
</dbReference>
<evidence type="ECO:0000256" key="8">
    <source>
        <dbReference type="ARBA" id="ARBA00022932"/>
    </source>
</evidence>
<dbReference type="InterPro" id="IPR004365">
    <property type="entry name" value="NA-bd_OB_tRNA"/>
</dbReference>
<dbReference type="GO" id="GO:0005737">
    <property type="term" value="C:cytoplasm"/>
    <property type="evidence" value="ECO:0007669"/>
    <property type="project" value="UniProtKB-SubCell"/>
</dbReference>
<evidence type="ECO:0000256" key="9">
    <source>
        <dbReference type="ARBA" id="ARBA00025611"/>
    </source>
</evidence>
<evidence type="ECO:0000256" key="4">
    <source>
        <dbReference type="ARBA" id="ARBA00019114"/>
    </source>
</evidence>
<dbReference type="Pfam" id="PF14579">
    <property type="entry name" value="HHH_6"/>
    <property type="match status" value="1"/>
</dbReference>
<dbReference type="EMBL" id="JAAKDE010000015">
    <property type="protein sequence ID" value="MBA2133525.1"/>
    <property type="molecule type" value="Genomic_DNA"/>
</dbReference>
<evidence type="ECO:0000313" key="13">
    <source>
        <dbReference type="Proteomes" id="UP000657177"/>
    </source>
</evidence>
<dbReference type="CDD" id="cd12113">
    <property type="entry name" value="PHP_PolIIIA_DnaE3"/>
    <property type="match status" value="1"/>
</dbReference>
<keyword evidence="8" id="KW-0239">DNA-directed DNA polymerase</keyword>
<dbReference type="GO" id="GO:0003676">
    <property type="term" value="F:nucleic acid binding"/>
    <property type="evidence" value="ECO:0007669"/>
    <property type="project" value="InterPro"/>
</dbReference>
<reference evidence="12" key="1">
    <citation type="submission" date="2020-06" db="EMBL/GenBank/DDBJ databases">
        <title>Novel chitinolytic bacterium.</title>
        <authorList>
            <person name="Ungkulpasvich U."/>
            <person name="Kosugi A."/>
            <person name="Uke A."/>
        </authorList>
    </citation>
    <scope>NUCLEOTIDE SEQUENCE</scope>
    <source>
        <strain evidence="12">UUS1-1</strain>
    </source>
</reference>
<gene>
    <name evidence="12" type="ORF">G5B42_08225</name>
</gene>
<evidence type="ECO:0000256" key="6">
    <source>
        <dbReference type="ARBA" id="ARBA00022695"/>
    </source>
</evidence>
<evidence type="ECO:0000256" key="3">
    <source>
        <dbReference type="ARBA" id="ARBA00012417"/>
    </source>
</evidence>
<keyword evidence="7" id="KW-0235">DNA replication</keyword>